<sequence length="352" mass="39312">MFEVDHITISIKTDLSDSIEKAFGHEGLGIIAVSGVPELHTKRNKLLPLSFTFATLPDSVKIKYERPDAYYSYGWSPGKEKIQGKIDLAKGSYYNNPETNEMAHELMATFPSFYSTNVWPTFELPDLEQAFMNLGQLIVDTGILLASQCDTLDEVNECPEYEKGQLYRLQGKCAKARLLHYYSLSEDEIAAQSKTSTFQDSFAWCGWHNDHGTLTGLVQAMYTDSTGATVTNPDPTAGLYVKTRRNEIVKVNIPPDHLVYQIGETSQILSGGILQATPHAVRGPQVTGVNRETFAVFMQPLPEKRMAVPSSMDTLDAGKTEHLPKGVPSLLSRWKNNMTFNDFTQATFKAYY</sequence>
<dbReference type="InterPro" id="IPR044861">
    <property type="entry name" value="IPNS-like_FE2OG_OXY"/>
</dbReference>
<dbReference type="Pfam" id="PF03171">
    <property type="entry name" value="2OG-FeII_Oxy"/>
    <property type="match status" value="1"/>
</dbReference>
<evidence type="ECO:0000313" key="3">
    <source>
        <dbReference type="Proteomes" id="UP001160483"/>
    </source>
</evidence>
<dbReference type="SUPFAM" id="SSF51197">
    <property type="entry name" value="Clavaminate synthase-like"/>
    <property type="match status" value="1"/>
</dbReference>
<reference evidence="2" key="1">
    <citation type="submission" date="2021-11" db="EMBL/GenBank/DDBJ databases">
        <authorList>
            <person name="Islam A."/>
            <person name="Islam S."/>
            <person name="Flora M.S."/>
            <person name="Rahman M."/>
            <person name="Ziaur R.M."/>
            <person name="Epstein J.H."/>
            <person name="Hassan M."/>
            <person name="Klassen M."/>
            <person name="Woodard K."/>
            <person name="Webb A."/>
            <person name="Webby R.J."/>
            <person name="El Zowalaty M.E."/>
        </authorList>
    </citation>
    <scope>NUCLEOTIDE SEQUENCE</scope>
    <source>
        <strain evidence="2">Pbs3</strain>
    </source>
</reference>
<dbReference type="PANTHER" id="PTHR48420:SF1">
    <property type="entry name" value="NON-HAEM DIOXYGENASE N-TERMINAL DOMAIN-CONTAINING PROTEIN"/>
    <property type="match status" value="1"/>
</dbReference>
<dbReference type="Gene3D" id="2.60.120.330">
    <property type="entry name" value="B-lactam Antibiotic, Isopenicillin N Synthase, Chain"/>
    <property type="match status" value="1"/>
</dbReference>
<evidence type="ECO:0000259" key="1">
    <source>
        <dbReference type="Pfam" id="PF03171"/>
    </source>
</evidence>
<dbReference type="InterPro" id="IPR027443">
    <property type="entry name" value="IPNS-like_sf"/>
</dbReference>
<gene>
    <name evidence="2" type="ORF">PBS003_LOCUS985</name>
</gene>
<accession>A0AAU9KPN5</accession>
<evidence type="ECO:0000313" key="2">
    <source>
        <dbReference type="EMBL" id="CAH0474117.1"/>
    </source>
</evidence>
<dbReference type="Proteomes" id="UP001160483">
    <property type="component" value="Unassembled WGS sequence"/>
</dbReference>
<feature type="domain" description="Isopenicillin N synthase-like Fe(2+) 2OG dioxygenase" evidence="1">
    <location>
        <begin position="222"/>
        <end position="300"/>
    </location>
</feature>
<dbReference type="AlphaFoldDB" id="A0AAU9KPN5"/>
<dbReference type="EMBL" id="CAKKTJ010000095">
    <property type="protein sequence ID" value="CAH0474117.1"/>
    <property type="molecule type" value="Genomic_DNA"/>
</dbReference>
<dbReference type="PANTHER" id="PTHR48420">
    <property type="entry name" value="NON-HAEM DIOXYGENASE N-TERMINAL DOMAIN-CONTAINING PROTEIN"/>
    <property type="match status" value="1"/>
</dbReference>
<name>A0AAU9KPN5_9STRA</name>
<comment type="caution">
    <text evidence="2">The sequence shown here is derived from an EMBL/GenBank/DDBJ whole genome shotgun (WGS) entry which is preliminary data.</text>
</comment>
<protein>
    <recommendedName>
        <fullName evidence="1">Isopenicillin N synthase-like Fe(2+) 2OG dioxygenase domain-containing protein</fullName>
    </recommendedName>
</protein>
<proteinExistence type="predicted"/>
<organism evidence="2 3">
    <name type="scientific">Peronospora belbahrii</name>
    <dbReference type="NCBI Taxonomy" id="622444"/>
    <lineage>
        <taxon>Eukaryota</taxon>
        <taxon>Sar</taxon>
        <taxon>Stramenopiles</taxon>
        <taxon>Oomycota</taxon>
        <taxon>Peronosporomycetes</taxon>
        <taxon>Peronosporales</taxon>
        <taxon>Peronosporaceae</taxon>
        <taxon>Peronospora</taxon>
    </lineage>
</organism>